<dbReference type="Gene3D" id="3.20.100.30">
    <property type="entry name" value="VTC, catalytic tunnel domain"/>
    <property type="match status" value="1"/>
</dbReference>
<dbReference type="RefSeq" id="WP_194372357.1">
    <property type="nucleotide sequence ID" value="NZ_CP063767.1"/>
</dbReference>
<dbReference type="SUPFAM" id="SSF55154">
    <property type="entry name" value="CYTH-like phosphatases"/>
    <property type="match status" value="1"/>
</dbReference>
<dbReference type="InterPro" id="IPR033469">
    <property type="entry name" value="CYTH-like_dom_sf"/>
</dbReference>
<proteinExistence type="predicted"/>
<reference evidence="2 3" key="1">
    <citation type="submission" date="2020-10" db="EMBL/GenBank/DDBJ databases">
        <title>Olsenella immobilis sp.nov., isolated from the mud in a fermentation cellar used for the production of Chinese strong-flavoured liquor.</title>
        <authorList>
            <person name="Lu L."/>
        </authorList>
    </citation>
    <scope>NUCLEOTIDE SEQUENCE [LARGE SCALE GENOMIC DNA]</scope>
    <source>
        <strain evidence="2 3">LZLJ-2</strain>
    </source>
</reference>
<keyword evidence="3" id="KW-1185">Reference proteome</keyword>
<dbReference type="InterPro" id="IPR042267">
    <property type="entry name" value="VTC_sf"/>
</dbReference>
<evidence type="ECO:0000259" key="1">
    <source>
        <dbReference type="Pfam" id="PF09359"/>
    </source>
</evidence>
<feature type="domain" description="VTC" evidence="1">
    <location>
        <begin position="7"/>
        <end position="223"/>
    </location>
</feature>
<dbReference type="AlphaFoldDB" id="A0A7S7M9I2"/>
<name>A0A7S7M9I2_9ACTN</name>
<dbReference type="CDD" id="cd07750">
    <property type="entry name" value="PolyPPase_VTC_like"/>
    <property type="match status" value="1"/>
</dbReference>
<organism evidence="2 3">
    <name type="scientific">Thermophilibacter immobilis</name>
    <dbReference type="NCBI Taxonomy" id="2779519"/>
    <lineage>
        <taxon>Bacteria</taxon>
        <taxon>Bacillati</taxon>
        <taxon>Actinomycetota</taxon>
        <taxon>Coriobacteriia</taxon>
        <taxon>Coriobacteriales</taxon>
        <taxon>Atopobiaceae</taxon>
        <taxon>Thermophilibacter</taxon>
    </lineage>
</organism>
<dbReference type="KEGG" id="tio:INP52_03225"/>
<protein>
    <submittedName>
        <fullName evidence="2">Polyphosphate polymerase domain-containing protein</fullName>
    </submittedName>
</protein>
<dbReference type="GO" id="GO:0006799">
    <property type="term" value="P:polyphosphate biosynthetic process"/>
    <property type="evidence" value="ECO:0007669"/>
    <property type="project" value="UniProtKB-ARBA"/>
</dbReference>
<evidence type="ECO:0000313" key="2">
    <source>
        <dbReference type="EMBL" id="QOY61224.1"/>
    </source>
</evidence>
<gene>
    <name evidence="2" type="ORF">INP52_03225</name>
</gene>
<dbReference type="EMBL" id="CP063767">
    <property type="protein sequence ID" value="QOY61224.1"/>
    <property type="molecule type" value="Genomic_DNA"/>
</dbReference>
<sequence>MFQMVFQRHELKYLLDDAQRHRLEALVSRHMQPDAYGPSTVCNLYYDTPSLLLGRRSIARPTYKEKIRVRSYGVSDGASPVFVELKKKFRGVTYKRRVSLLPAQAASLLAGQGPLDTQIEREIDFAARRYEDLAPRAFIGYDRNAFFSPEDSNFRMTFDESLRVRWDWLSLAAGDDGDPLLEEGLTVLEVKCLGGMPLWLVGFFSAEGLHKVGWSKYGTACKVRMGMVPAQG</sequence>
<evidence type="ECO:0000313" key="3">
    <source>
        <dbReference type="Proteomes" id="UP000593735"/>
    </source>
</evidence>
<dbReference type="InterPro" id="IPR018966">
    <property type="entry name" value="VTC_domain"/>
</dbReference>
<dbReference type="Pfam" id="PF09359">
    <property type="entry name" value="VTC"/>
    <property type="match status" value="1"/>
</dbReference>
<accession>A0A7S7M9I2</accession>
<dbReference type="Proteomes" id="UP000593735">
    <property type="component" value="Chromosome"/>
</dbReference>